<dbReference type="Proteomes" id="UP000192578">
    <property type="component" value="Unassembled WGS sequence"/>
</dbReference>
<dbReference type="EMBL" id="MTYJ01000006">
    <property type="protein sequence ID" value="OQV24580.1"/>
    <property type="molecule type" value="Genomic_DNA"/>
</dbReference>
<accession>A0A1W0XAY5</accession>
<name>A0A1W0XAY5_HYPEX</name>
<keyword evidence="6" id="KW-1185">Reference proteome</keyword>
<feature type="domain" description="Saposin B-type" evidence="4">
    <location>
        <begin position="27"/>
        <end position="130"/>
    </location>
</feature>
<proteinExistence type="predicted"/>
<evidence type="ECO:0000259" key="4">
    <source>
        <dbReference type="PROSITE" id="PS50015"/>
    </source>
</evidence>
<evidence type="ECO:0000313" key="6">
    <source>
        <dbReference type="Proteomes" id="UP000192578"/>
    </source>
</evidence>
<feature type="chain" id="PRO_5013297617" description="Saposin B-type domain-containing protein" evidence="3">
    <location>
        <begin position="24"/>
        <end position="206"/>
    </location>
</feature>
<feature type="compositionally biased region" description="Basic and acidic residues" evidence="2">
    <location>
        <begin position="190"/>
        <end position="206"/>
    </location>
</feature>
<evidence type="ECO:0000256" key="2">
    <source>
        <dbReference type="SAM" id="MobiDB-lite"/>
    </source>
</evidence>
<dbReference type="AlphaFoldDB" id="A0A1W0XAY5"/>
<gene>
    <name evidence="5" type="ORF">BV898_01640</name>
</gene>
<sequence>MAPHWGLIVIAVCLSHIPTLLVAVQPGGLACEGCHGVVTELHEKLSKPTKASVEERAAKLVDKICKLENLVKYVYSPPKMVKACNELIKQHRDSIVDSLIDHFDANAAVTANELEADICFTISKSCEGIKASPDAKVSDTVVADQMLDGKSGQNIVLQHEDGKIVTKVQDDTPSTDDDTAKKSKDKKAKPKSDDGGAKKKPQKDEL</sequence>
<dbReference type="OrthoDB" id="5984892at2759"/>
<feature type="compositionally biased region" description="Basic and acidic residues" evidence="2">
    <location>
        <begin position="158"/>
        <end position="170"/>
    </location>
</feature>
<dbReference type="InterPro" id="IPR008139">
    <property type="entry name" value="SaposinB_dom"/>
</dbReference>
<dbReference type="Gene3D" id="1.10.225.10">
    <property type="entry name" value="Saposin-like"/>
    <property type="match status" value="1"/>
</dbReference>
<comment type="caution">
    <text evidence="5">The sequence shown here is derived from an EMBL/GenBank/DDBJ whole genome shotgun (WGS) entry which is preliminary data.</text>
</comment>
<dbReference type="PROSITE" id="PS50015">
    <property type="entry name" value="SAP_B"/>
    <property type="match status" value="1"/>
</dbReference>
<evidence type="ECO:0000313" key="5">
    <source>
        <dbReference type="EMBL" id="OQV24580.1"/>
    </source>
</evidence>
<feature type="region of interest" description="Disordered" evidence="2">
    <location>
        <begin position="158"/>
        <end position="206"/>
    </location>
</feature>
<evidence type="ECO:0000256" key="1">
    <source>
        <dbReference type="ARBA" id="ARBA00023157"/>
    </source>
</evidence>
<reference evidence="6" key="1">
    <citation type="submission" date="2017-01" db="EMBL/GenBank/DDBJ databases">
        <title>Comparative genomics of anhydrobiosis in the tardigrade Hypsibius dujardini.</title>
        <authorList>
            <person name="Yoshida Y."/>
            <person name="Koutsovoulos G."/>
            <person name="Laetsch D."/>
            <person name="Stevens L."/>
            <person name="Kumar S."/>
            <person name="Horikawa D."/>
            <person name="Ishino K."/>
            <person name="Komine S."/>
            <person name="Tomita M."/>
            <person name="Blaxter M."/>
            <person name="Arakawa K."/>
        </authorList>
    </citation>
    <scope>NUCLEOTIDE SEQUENCE [LARGE SCALE GENOMIC DNA]</scope>
    <source>
        <strain evidence="6">Z151</strain>
    </source>
</reference>
<dbReference type="SUPFAM" id="SSF47862">
    <property type="entry name" value="Saposin"/>
    <property type="match status" value="1"/>
</dbReference>
<organism evidence="5 6">
    <name type="scientific">Hypsibius exemplaris</name>
    <name type="common">Freshwater tardigrade</name>
    <dbReference type="NCBI Taxonomy" id="2072580"/>
    <lineage>
        <taxon>Eukaryota</taxon>
        <taxon>Metazoa</taxon>
        <taxon>Ecdysozoa</taxon>
        <taxon>Tardigrada</taxon>
        <taxon>Eutardigrada</taxon>
        <taxon>Parachela</taxon>
        <taxon>Hypsibioidea</taxon>
        <taxon>Hypsibiidae</taxon>
        <taxon>Hypsibius</taxon>
    </lineage>
</organism>
<keyword evidence="1" id="KW-1015">Disulfide bond</keyword>
<protein>
    <recommendedName>
        <fullName evidence="4">Saposin B-type domain-containing protein</fullName>
    </recommendedName>
</protein>
<keyword evidence="3" id="KW-0732">Signal</keyword>
<feature type="signal peptide" evidence="3">
    <location>
        <begin position="1"/>
        <end position="23"/>
    </location>
</feature>
<dbReference type="InterPro" id="IPR011001">
    <property type="entry name" value="Saposin-like"/>
</dbReference>
<evidence type="ECO:0000256" key="3">
    <source>
        <dbReference type="SAM" id="SignalP"/>
    </source>
</evidence>